<comment type="caution">
    <text evidence="1">The sequence shown here is derived from an EMBL/GenBank/DDBJ whole genome shotgun (WGS) entry which is preliminary data.</text>
</comment>
<organism evidence="1 2">
    <name type="scientific">Auriscalpium vulgare</name>
    <dbReference type="NCBI Taxonomy" id="40419"/>
    <lineage>
        <taxon>Eukaryota</taxon>
        <taxon>Fungi</taxon>
        <taxon>Dikarya</taxon>
        <taxon>Basidiomycota</taxon>
        <taxon>Agaricomycotina</taxon>
        <taxon>Agaricomycetes</taxon>
        <taxon>Russulales</taxon>
        <taxon>Auriscalpiaceae</taxon>
        <taxon>Auriscalpium</taxon>
    </lineage>
</organism>
<protein>
    <submittedName>
        <fullName evidence="1">Uncharacterized protein</fullName>
    </submittedName>
</protein>
<evidence type="ECO:0000313" key="2">
    <source>
        <dbReference type="Proteomes" id="UP000814033"/>
    </source>
</evidence>
<proteinExistence type="predicted"/>
<reference evidence="1" key="2">
    <citation type="journal article" date="2022" name="New Phytol.">
        <title>Evolutionary transition to the ectomycorrhizal habit in the genomes of a hyperdiverse lineage of mushroom-forming fungi.</title>
        <authorList>
            <person name="Looney B."/>
            <person name="Miyauchi S."/>
            <person name="Morin E."/>
            <person name="Drula E."/>
            <person name="Courty P.E."/>
            <person name="Kohler A."/>
            <person name="Kuo A."/>
            <person name="LaButti K."/>
            <person name="Pangilinan J."/>
            <person name="Lipzen A."/>
            <person name="Riley R."/>
            <person name="Andreopoulos W."/>
            <person name="He G."/>
            <person name="Johnson J."/>
            <person name="Nolan M."/>
            <person name="Tritt A."/>
            <person name="Barry K.W."/>
            <person name="Grigoriev I.V."/>
            <person name="Nagy L.G."/>
            <person name="Hibbett D."/>
            <person name="Henrissat B."/>
            <person name="Matheny P.B."/>
            <person name="Labbe J."/>
            <person name="Martin F.M."/>
        </authorList>
    </citation>
    <scope>NUCLEOTIDE SEQUENCE</scope>
    <source>
        <strain evidence="1">FP105234-sp</strain>
    </source>
</reference>
<name>A0ACB8S6T8_9AGAM</name>
<gene>
    <name evidence="1" type="ORF">FA95DRAFT_242867</name>
</gene>
<sequence length="280" mass="31802">MAAISSGKKRARVEEDVEREECHNVDGRGGPVFKRQRRADENETSKDFVRSAIQAYFTREEPDKELEHKERTMDADLAAQEKARALLSWHQLPSPEHDTSGASVAVQHPRWWLNDGDVIISVGRQAGEREHRVLFKLHKDVLCRHLKPFHDMLSEDSAVPEAGKLDREPVILWETENAVQWSLIATILYTPQEFGVEPVLVEDIENLLEMSVQMQCIRFREAAVSMISTIYPVTLEALHGHRFRPQVQAPRSSPFRPTDVGEEDTTAAVRGVLRPGRANS</sequence>
<reference evidence="1" key="1">
    <citation type="submission" date="2021-02" db="EMBL/GenBank/DDBJ databases">
        <authorList>
            <consortium name="DOE Joint Genome Institute"/>
            <person name="Ahrendt S."/>
            <person name="Looney B.P."/>
            <person name="Miyauchi S."/>
            <person name="Morin E."/>
            <person name="Drula E."/>
            <person name="Courty P.E."/>
            <person name="Chicoki N."/>
            <person name="Fauchery L."/>
            <person name="Kohler A."/>
            <person name="Kuo A."/>
            <person name="Labutti K."/>
            <person name="Pangilinan J."/>
            <person name="Lipzen A."/>
            <person name="Riley R."/>
            <person name="Andreopoulos W."/>
            <person name="He G."/>
            <person name="Johnson J."/>
            <person name="Barry K.W."/>
            <person name="Grigoriev I.V."/>
            <person name="Nagy L."/>
            <person name="Hibbett D."/>
            <person name="Henrissat B."/>
            <person name="Matheny P.B."/>
            <person name="Labbe J."/>
            <person name="Martin F."/>
        </authorList>
    </citation>
    <scope>NUCLEOTIDE SEQUENCE</scope>
    <source>
        <strain evidence="1">FP105234-sp</strain>
    </source>
</reference>
<dbReference type="EMBL" id="MU275851">
    <property type="protein sequence ID" value="KAI0051616.1"/>
    <property type="molecule type" value="Genomic_DNA"/>
</dbReference>
<dbReference type="Proteomes" id="UP000814033">
    <property type="component" value="Unassembled WGS sequence"/>
</dbReference>
<accession>A0ACB8S6T8</accession>
<evidence type="ECO:0000313" key="1">
    <source>
        <dbReference type="EMBL" id="KAI0051616.1"/>
    </source>
</evidence>
<keyword evidence="2" id="KW-1185">Reference proteome</keyword>